<evidence type="ECO:0000256" key="1">
    <source>
        <dbReference type="SAM" id="Coils"/>
    </source>
</evidence>
<sequence>MYSHFEHRKGFSTSTVHPEFLLYQTNLEQTKYHTEFATSLTFISMAAIATQPVTIPEADLPNLDSISFCQASLNDKLKKICDDFIASQDPELFNDLNTTKAATALGRADDAALKAAAQQLVDEILTFGETSYDDVLGVKNDSSPEEVLRSWRLRGCTIRPYLSHGEAPLQQSARKAFIALMCAARKKSISERNIYEVVEWEGLVDLNALPDDDGTPPTEASVKEPPQEINNVYEKATADMVALKLNPQDVEVRKRLNTHNLAIMEHNKKMGKIRRDLYQWIIPLEFFSPQYMEAAKRYKSLDDKPADEVVAKEIDKLKEVVDTKIRKDHFKQSWSIPSASAYVGSSKEIKRIMSCATAHERLSISTDADVATKITAFRSIVSRMHPVFAFRQDAHEALNQLCTAAEEVGISDIEVSFGREWDGGSWEDTRQDEDVVPEPPSAIKKLYSDAKESMISLSGDPGDGAVISVVEEINEQIKKLSNDASGSGPIWNINVEWWCQTFRDMAEQEAILRNDIEDRGAREKIESLIKNIDTYLKRSHLPSDWSYGSAEKVIRKFQGELDGQKEILEAVVMDMKSMFDDITTLQQRLNDQSPNESQMSDVVKLVRSKYSMVGELKKKLEDANDRVRNSRSVNEFVEAVQASQNALKEARQADQECDAARELLASLPDSSQKSASNAVQYPWATMPLSGDKVVIGYKRSGKGYQVCVQDKVNGRLVRELKAGAIIGRGVVDEYCETPGSCNMQKSSAQFDNVDLKARDLVKLHFVATQQPKVRNADRPDIAPGSYCCVELRDRGIFMLTMTRFRRMMGKHKADEEMEQVCNEQNTPVPWEQQPLTTYVKPTATKNTQNKQQIVAGVAGISHDTTNLESRISILENKINDFQAGLPQLLESTIKKAMSTFQATFEAELAKALQARSHQ</sequence>
<dbReference type="Proteomes" id="UP000184255">
    <property type="component" value="Unassembled WGS sequence"/>
</dbReference>
<feature type="coiled-coil region" evidence="1">
    <location>
        <begin position="613"/>
        <end position="663"/>
    </location>
</feature>
<dbReference type="VEuPathDB" id="FungiDB:FMAN_02078"/>
<gene>
    <name evidence="2" type="ORF">FMAN_02078</name>
</gene>
<reference evidence="3" key="1">
    <citation type="journal article" date="2016" name="Genome Biol. Evol.">
        <title>Comparative 'omics' of the Fusarium fujikuroi species complex highlights differences in genetic potential and metabolite synthesis.</title>
        <authorList>
            <person name="Niehaus E.-M."/>
            <person name="Muensterkoetter M."/>
            <person name="Proctor R.H."/>
            <person name="Brown D.W."/>
            <person name="Sharon A."/>
            <person name="Idan Y."/>
            <person name="Oren-Young L."/>
            <person name="Sieber C.M."/>
            <person name="Novak O."/>
            <person name="Pencik A."/>
            <person name="Tarkowska D."/>
            <person name="Hromadova K."/>
            <person name="Freeman S."/>
            <person name="Maymon M."/>
            <person name="Elazar M."/>
            <person name="Youssef S.A."/>
            <person name="El-Shabrawy E.S.M."/>
            <person name="Shalaby A.B.A."/>
            <person name="Houterman P."/>
            <person name="Brock N.L."/>
            <person name="Burkhardt I."/>
            <person name="Tsavkelova E.A."/>
            <person name="Dickschat J.S."/>
            <person name="Galuszka P."/>
            <person name="Gueldener U."/>
            <person name="Tudzynski B."/>
        </authorList>
    </citation>
    <scope>NUCLEOTIDE SEQUENCE [LARGE SCALE GENOMIC DNA]</scope>
    <source>
        <strain evidence="3">MRC7560</strain>
    </source>
</reference>
<evidence type="ECO:0000313" key="2">
    <source>
        <dbReference type="EMBL" id="CVK85181.1"/>
    </source>
</evidence>
<organism evidence="2 3">
    <name type="scientific">Fusarium mangiferae</name>
    <name type="common">Mango malformation disease fungus</name>
    <dbReference type="NCBI Taxonomy" id="192010"/>
    <lineage>
        <taxon>Eukaryota</taxon>
        <taxon>Fungi</taxon>
        <taxon>Dikarya</taxon>
        <taxon>Ascomycota</taxon>
        <taxon>Pezizomycotina</taxon>
        <taxon>Sordariomycetes</taxon>
        <taxon>Hypocreomycetidae</taxon>
        <taxon>Hypocreales</taxon>
        <taxon>Nectriaceae</taxon>
        <taxon>Fusarium</taxon>
        <taxon>Fusarium fujikuroi species complex</taxon>
    </lineage>
</organism>
<keyword evidence="1" id="KW-0175">Coiled coil</keyword>
<dbReference type="GeneID" id="65081350"/>
<keyword evidence="3" id="KW-1185">Reference proteome</keyword>
<dbReference type="RefSeq" id="XP_041677436.1">
    <property type="nucleotide sequence ID" value="XM_041826278.1"/>
</dbReference>
<protein>
    <submittedName>
        <fullName evidence="2">Uncharacterized protein</fullName>
    </submittedName>
</protein>
<comment type="caution">
    <text evidence="2">The sequence shown here is derived from an EMBL/GenBank/DDBJ whole genome shotgun (WGS) entry which is preliminary data.</text>
</comment>
<dbReference type="EMBL" id="FCQH01000001">
    <property type="protein sequence ID" value="CVK85181.1"/>
    <property type="molecule type" value="Genomic_DNA"/>
</dbReference>
<evidence type="ECO:0000313" key="3">
    <source>
        <dbReference type="Proteomes" id="UP000184255"/>
    </source>
</evidence>
<accession>A0A1L7SF69</accession>
<name>A0A1L7SF69_FUSMA</name>
<proteinExistence type="predicted"/>
<dbReference type="AlphaFoldDB" id="A0A1L7SF69"/>